<feature type="compositionally biased region" description="Polar residues" evidence="1">
    <location>
        <begin position="329"/>
        <end position="340"/>
    </location>
</feature>
<feature type="region of interest" description="Disordered" evidence="1">
    <location>
        <begin position="1"/>
        <end position="38"/>
    </location>
</feature>
<proteinExistence type="predicted"/>
<dbReference type="PANTHER" id="PTHR14740:SF3">
    <property type="entry name" value="CASPASE ACTIVITY AND APOPTOSIS INHIBITOR 1"/>
    <property type="match status" value="1"/>
</dbReference>
<feature type="compositionally biased region" description="Basic and acidic residues" evidence="1">
    <location>
        <begin position="164"/>
        <end position="184"/>
    </location>
</feature>
<keyword evidence="3" id="KW-1185">Reference proteome</keyword>
<organism evidence="2 3">
    <name type="scientific">Diabrotica balteata</name>
    <name type="common">Banded cucumber beetle</name>
    <dbReference type="NCBI Taxonomy" id="107213"/>
    <lineage>
        <taxon>Eukaryota</taxon>
        <taxon>Metazoa</taxon>
        <taxon>Ecdysozoa</taxon>
        <taxon>Arthropoda</taxon>
        <taxon>Hexapoda</taxon>
        <taxon>Insecta</taxon>
        <taxon>Pterygota</taxon>
        <taxon>Neoptera</taxon>
        <taxon>Endopterygota</taxon>
        <taxon>Coleoptera</taxon>
        <taxon>Polyphaga</taxon>
        <taxon>Cucujiformia</taxon>
        <taxon>Chrysomeloidea</taxon>
        <taxon>Chrysomelidae</taxon>
        <taxon>Galerucinae</taxon>
        <taxon>Diabroticina</taxon>
        <taxon>Diabroticites</taxon>
        <taxon>Diabrotica</taxon>
    </lineage>
</organism>
<feature type="region of interest" description="Disordered" evidence="1">
    <location>
        <begin position="217"/>
        <end position="308"/>
    </location>
</feature>
<feature type="region of interest" description="Disordered" evidence="1">
    <location>
        <begin position="329"/>
        <end position="491"/>
    </location>
</feature>
<dbReference type="Proteomes" id="UP001153709">
    <property type="component" value="Chromosome 1"/>
</dbReference>
<dbReference type="OrthoDB" id="10064012at2759"/>
<dbReference type="GO" id="GO:0042981">
    <property type="term" value="P:regulation of apoptotic process"/>
    <property type="evidence" value="ECO:0007669"/>
    <property type="project" value="InterPro"/>
</dbReference>
<name>A0A9N9X716_DIABA</name>
<evidence type="ECO:0000313" key="2">
    <source>
        <dbReference type="EMBL" id="CAG9827300.1"/>
    </source>
</evidence>
<feature type="region of interest" description="Disordered" evidence="1">
    <location>
        <begin position="134"/>
        <end position="194"/>
    </location>
</feature>
<gene>
    <name evidence="2" type="ORF">DIABBA_LOCUS1310</name>
</gene>
<accession>A0A9N9X716</accession>
<feature type="compositionally biased region" description="Basic and acidic residues" evidence="1">
    <location>
        <begin position="417"/>
        <end position="434"/>
    </location>
</feature>
<feature type="compositionally biased region" description="Basic residues" evidence="1">
    <location>
        <begin position="1"/>
        <end position="26"/>
    </location>
</feature>
<feature type="compositionally biased region" description="Polar residues" evidence="1">
    <location>
        <begin position="248"/>
        <end position="260"/>
    </location>
</feature>
<dbReference type="Pfam" id="PF15335">
    <property type="entry name" value="CAAP1"/>
    <property type="match status" value="1"/>
</dbReference>
<feature type="compositionally biased region" description="Basic and acidic residues" evidence="1">
    <location>
        <begin position="387"/>
        <end position="405"/>
    </location>
</feature>
<feature type="compositionally biased region" description="Polar residues" evidence="1">
    <location>
        <begin position="435"/>
        <end position="445"/>
    </location>
</feature>
<reference evidence="2" key="1">
    <citation type="submission" date="2022-01" db="EMBL/GenBank/DDBJ databases">
        <authorList>
            <person name="King R."/>
        </authorList>
    </citation>
    <scope>NUCLEOTIDE SEQUENCE</scope>
</reference>
<sequence>MSSLLKHSRDKRQHSKKDKKLIKLIKSKSESEDEGSEHELSYYLNDRVKLMKEVLKIIKPRKIKSMAPDCMKSMDIEEINSMLLEELLGISNKRLKYIFNGQNLNEESSSTDPEDQPDDVISLDDISDDDLEIIDLDQDSEVKKGKKHRTRIKEEHKHKKIKKEKQDKDHGLEKYKREKSKNEETEPNPMSEKNLMSVLELLELQARARAIRSQLVLESTKPAEPAPPSNEIVDKEDSNEEDAVIVESPQNEEIVISSSDTEGDETVEDNQLESDSEREKNAVAKNKTKLIQKSTHKEGDQSSSSNWKNVMIDTATTNFTRTVRIIKNTTIKESGQNGMNKKSHDSVTDSSANSIPEIPLPKSKSKKAMSDVSTEIKHRQKCKNSGHGKETTDKPTFDKTEDKDNSCQTKSSRSSKTSKEVEEKSEASVDKLDNHTQQQESILSEDNSKLSAHVNRQKVSQENNENNSAGEDGEGIVLNADQSDIDCINID</sequence>
<dbReference type="InterPro" id="IPR038991">
    <property type="entry name" value="CAAP1"/>
</dbReference>
<dbReference type="EMBL" id="OU898276">
    <property type="protein sequence ID" value="CAG9827300.1"/>
    <property type="molecule type" value="Genomic_DNA"/>
</dbReference>
<feature type="compositionally biased region" description="Acidic residues" evidence="1">
    <location>
        <begin position="261"/>
        <end position="274"/>
    </location>
</feature>
<evidence type="ECO:0000313" key="3">
    <source>
        <dbReference type="Proteomes" id="UP001153709"/>
    </source>
</evidence>
<feature type="compositionally biased region" description="Basic residues" evidence="1">
    <location>
        <begin position="144"/>
        <end position="163"/>
    </location>
</feature>
<feature type="compositionally biased region" description="Polar residues" evidence="1">
    <location>
        <begin position="457"/>
        <end position="469"/>
    </location>
</feature>
<dbReference type="AlphaFoldDB" id="A0A9N9X716"/>
<evidence type="ECO:0000256" key="1">
    <source>
        <dbReference type="SAM" id="MobiDB-lite"/>
    </source>
</evidence>
<dbReference type="PANTHER" id="PTHR14740">
    <property type="entry name" value="CASPASE ACTIVITY AND APOPTOSIS INHIBITOR 1"/>
    <property type="match status" value="1"/>
</dbReference>
<protein>
    <submittedName>
        <fullName evidence="2">Uncharacterized protein</fullName>
    </submittedName>
</protein>